<reference evidence="1 2" key="1">
    <citation type="submission" date="2020-05" db="EMBL/GenBank/DDBJ databases">
        <title>Draft genome sequence of Desulfovibrio psychrotolerans JS1T.</title>
        <authorList>
            <person name="Ueno A."/>
            <person name="Tamazawa S."/>
            <person name="Tamamura S."/>
            <person name="Murakami T."/>
            <person name="Kiyama T."/>
            <person name="Inomata H."/>
            <person name="Amano Y."/>
            <person name="Miyakawa K."/>
            <person name="Tamaki H."/>
            <person name="Naganuma T."/>
            <person name="Kaneko K."/>
        </authorList>
    </citation>
    <scope>NUCLEOTIDE SEQUENCE [LARGE SCALE GENOMIC DNA]</scope>
    <source>
        <strain evidence="1 2">JS1</strain>
    </source>
</reference>
<gene>
    <name evidence="1" type="ORF">DSM19430T_09040</name>
</gene>
<protein>
    <submittedName>
        <fullName evidence="1">Uncharacterized protein</fullName>
    </submittedName>
</protein>
<keyword evidence="2" id="KW-1185">Reference proteome</keyword>
<organism evidence="1 2">
    <name type="scientific">Desulfovibrio psychrotolerans</name>
    <dbReference type="NCBI Taxonomy" id="415242"/>
    <lineage>
        <taxon>Bacteria</taxon>
        <taxon>Pseudomonadati</taxon>
        <taxon>Thermodesulfobacteriota</taxon>
        <taxon>Desulfovibrionia</taxon>
        <taxon>Desulfovibrionales</taxon>
        <taxon>Desulfovibrionaceae</taxon>
        <taxon>Desulfovibrio</taxon>
    </lineage>
</organism>
<dbReference type="EMBL" id="BLVP01000003">
    <property type="protein sequence ID" value="GFM36220.1"/>
    <property type="molecule type" value="Genomic_DNA"/>
</dbReference>
<dbReference type="AlphaFoldDB" id="A0A7J0BRB9"/>
<proteinExistence type="predicted"/>
<name>A0A7J0BRB9_9BACT</name>
<evidence type="ECO:0000313" key="2">
    <source>
        <dbReference type="Proteomes" id="UP000503820"/>
    </source>
</evidence>
<comment type="caution">
    <text evidence="1">The sequence shown here is derived from an EMBL/GenBank/DDBJ whole genome shotgun (WGS) entry which is preliminary data.</text>
</comment>
<evidence type="ECO:0000313" key="1">
    <source>
        <dbReference type="EMBL" id="GFM36220.1"/>
    </source>
</evidence>
<accession>A0A7J0BRB9</accession>
<dbReference type="Proteomes" id="UP000503820">
    <property type="component" value="Unassembled WGS sequence"/>
</dbReference>
<sequence length="182" mass="20681">MLFPKSNILGVPRRCTVLPVLQIQVVTRACPVQTGVFALHQRAVNLGYERYVEEYPQPVEHQMGALAQKNAPLLSRAQNGIAHRLLINRLFQKDSSKLAGCPFRVSGLTKIQRNKVYMRPIPHPEVRSMLILTQHRGQQRSILLHKTYGLPQPVRAQGVLHIEAAPDRRFVVFRKRCLTGKP</sequence>